<organism evidence="7 8">
    <name type="scientific">Paenibacillus aurantius</name>
    <dbReference type="NCBI Taxonomy" id="2918900"/>
    <lineage>
        <taxon>Bacteria</taxon>
        <taxon>Bacillati</taxon>
        <taxon>Bacillota</taxon>
        <taxon>Bacilli</taxon>
        <taxon>Bacillales</taxon>
        <taxon>Paenibacillaceae</taxon>
        <taxon>Paenibacillus</taxon>
    </lineage>
</organism>
<gene>
    <name evidence="7" type="primary">crtI</name>
    <name evidence="7" type="ORF">MJA45_20705</name>
</gene>
<evidence type="ECO:0000256" key="4">
    <source>
        <dbReference type="ARBA" id="ARBA00038322"/>
    </source>
</evidence>
<evidence type="ECO:0000256" key="2">
    <source>
        <dbReference type="ARBA" id="ARBA00022746"/>
    </source>
</evidence>
<evidence type="ECO:0000256" key="5">
    <source>
        <dbReference type="RuleBase" id="RU362075"/>
    </source>
</evidence>
<sequence>MEVGIIGGGVGGMLTALLLARRGARVTLYEGAGQLGGRLAFQEGNGFRIDRGPTIVLLPEMLAGLLEEAGIDRSRMPLLECDPLYDIHYADGRVFTKWRGTDRQAAEIERLFPGESAGFRRYMEDMAPAFSEGREAVLERPFLRRSEFFTPRILRLLLRLKAYRSVKGLASRYFRSEELQDAFSLQSLYIGGAPFQSPSLYTLLPYAEHAFGVWYWKGGYAALSALLADELEKQGVTVRLTTRIREILREGKRCTGVKLHDGRTAEHEAIVYNGDFPHLPTLLPGFEAPRRKFTPSGGNVLVYLGVNKRWPQAKAHQFFLPKSLTAGLKQSFLERLLPDDPSFYVFNPVAVDSGAAAETDSVLYLLSPVPSTGTVNWEKEKEAYVDRLLTEAERRGFPGLKEAIRWIDVRTPDDAERDGLFQGGSFGIAPTLLQSGAFRPQFVPYPSLANLYAVGASIHPGGGVPIVMQGARLLAHHMTKEMALWKSEPAWQPAKP</sequence>
<accession>A0AA96LBC9</accession>
<keyword evidence="8" id="KW-1185">Reference proteome</keyword>
<proteinExistence type="inferred from homology"/>
<dbReference type="KEGG" id="paun:MJA45_20705"/>
<dbReference type="RefSeq" id="WP_315603797.1">
    <property type="nucleotide sequence ID" value="NZ_CP130318.1"/>
</dbReference>
<dbReference type="Gene3D" id="3.50.50.60">
    <property type="entry name" value="FAD/NAD(P)-binding domain"/>
    <property type="match status" value="2"/>
</dbReference>
<feature type="domain" description="Amine oxidase" evidence="6">
    <location>
        <begin position="11"/>
        <end position="465"/>
    </location>
</feature>
<dbReference type="PANTHER" id="PTHR43734">
    <property type="entry name" value="PHYTOENE DESATURASE"/>
    <property type="match status" value="1"/>
</dbReference>
<dbReference type="GO" id="GO:0016117">
    <property type="term" value="P:carotenoid biosynthetic process"/>
    <property type="evidence" value="ECO:0007669"/>
    <property type="project" value="UniProtKB-KW"/>
</dbReference>
<keyword evidence="3 5" id="KW-0560">Oxidoreductase</keyword>
<evidence type="ECO:0000313" key="8">
    <source>
        <dbReference type="Proteomes" id="UP001305702"/>
    </source>
</evidence>
<dbReference type="PANTHER" id="PTHR43734:SF1">
    <property type="entry name" value="PHYTOENE DESATURASE"/>
    <property type="match status" value="1"/>
</dbReference>
<dbReference type="InterPro" id="IPR002937">
    <property type="entry name" value="Amino_oxidase"/>
</dbReference>
<evidence type="ECO:0000256" key="3">
    <source>
        <dbReference type="ARBA" id="ARBA00023002"/>
    </source>
</evidence>
<dbReference type="EC" id="1.-.-.-" evidence="7"/>
<dbReference type="AlphaFoldDB" id="A0AA96LBC9"/>
<comment type="similarity">
    <text evidence="4">Belongs to the carotenoid/retinoid oxidoreductase family. CrtN subfamily.</text>
</comment>
<name>A0AA96LBC9_9BACL</name>
<protein>
    <submittedName>
        <fullName evidence="7">Phytoene desaturase family protein</fullName>
        <ecNumber evidence="7">1.-.-.-</ecNumber>
    </submittedName>
</protein>
<dbReference type="InterPro" id="IPR014105">
    <property type="entry name" value="Carotenoid/retinoid_OxRdtase"/>
</dbReference>
<dbReference type="EMBL" id="CP130318">
    <property type="protein sequence ID" value="WNQ10023.1"/>
    <property type="molecule type" value="Genomic_DNA"/>
</dbReference>
<dbReference type="SUPFAM" id="SSF51905">
    <property type="entry name" value="FAD/NAD(P)-binding domain"/>
    <property type="match status" value="1"/>
</dbReference>
<dbReference type="GO" id="GO:0016491">
    <property type="term" value="F:oxidoreductase activity"/>
    <property type="evidence" value="ECO:0007669"/>
    <property type="project" value="UniProtKB-KW"/>
</dbReference>
<dbReference type="NCBIfam" id="TIGR02734">
    <property type="entry name" value="crtI_fam"/>
    <property type="match status" value="1"/>
</dbReference>
<reference evidence="7 8" key="1">
    <citation type="submission" date="2022-02" db="EMBL/GenBank/DDBJ databases">
        <title>Paenibacillus sp. MBLB1776 Whole Genome Shotgun Sequencing.</title>
        <authorList>
            <person name="Hwang C.Y."/>
            <person name="Cho E.-S."/>
            <person name="Seo M.-J."/>
        </authorList>
    </citation>
    <scope>NUCLEOTIDE SEQUENCE [LARGE SCALE GENOMIC DNA]</scope>
    <source>
        <strain evidence="7 8">MBLB1776</strain>
    </source>
</reference>
<comment type="pathway">
    <text evidence="1 5">Carotenoid biosynthesis.</text>
</comment>
<keyword evidence="2 5" id="KW-0125">Carotenoid biosynthesis</keyword>
<dbReference type="InterPro" id="IPR036188">
    <property type="entry name" value="FAD/NAD-bd_sf"/>
</dbReference>
<evidence type="ECO:0000259" key="6">
    <source>
        <dbReference type="Pfam" id="PF01593"/>
    </source>
</evidence>
<dbReference type="Proteomes" id="UP001305702">
    <property type="component" value="Chromosome"/>
</dbReference>
<dbReference type="Pfam" id="PF01593">
    <property type="entry name" value="Amino_oxidase"/>
    <property type="match status" value="1"/>
</dbReference>
<evidence type="ECO:0000256" key="1">
    <source>
        <dbReference type="ARBA" id="ARBA00004829"/>
    </source>
</evidence>
<evidence type="ECO:0000313" key="7">
    <source>
        <dbReference type="EMBL" id="WNQ10023.1"/>
    </source>
</evidence>